<dbReference type="Gene3D" id="1.10.150.240">
    <property type="entry name" value="Putative phosphatase, domain 2"/>
    <property type="match status" value="1"/>
</dbReference>
<reference evidence="5" key="1">
    <citation type="submission" date="2024-05" db="EMBL/GenBank/DDBJ databases">
        <title>Campylobacter coli isolated from environmental waters in Slovenia.</title>
        <authorList>
            <person name="Zautner A.E."/>
            <person name="Bunk B."/>
            <person name="Riedel T."/>
            <person name="Sproeer C."/>
        </authorList>
    </citation>
    <scope>NUCLEOTIDE SEQUENCE</scope>
    <source>
        <strain evidence="5">CCS1377</strain>
    </source>
</reference>
<comment type="pathway">
    <text evidence="2">Organic acid metabolism; glycolate biosynthesis; glycolate from 2-phosphoglycolate: step 1/1.</text>
</comment>
<dbReference type="InterPro" id="IPR023198">
    <property type="entry name" value="PGP-like_dom2"/>
</dbReference>
<dbReference type="InterPro" id="IPR036412">
    <property type="entry name" value="HAD-like_sf"/>
</dbReference>
<comment type="catalytic activity">
    <reaction evidence="1">
        <text>2-phosphoglycolate + H2O = glycolate + phosphate</text>
        <dbReference type="Rhea" id="RHEA:14369"/>
        <dbReference type="ChEBI" id="CHEBI:15377"/>
        <dbReference type="ChEBI" id="CHEBI:29805"/>
        <dbReference type="ChEBI" id="CHEBI:43474"/>
        <dbReference type="ChEBI" id="CHEBI:58033"/>
        <dbReference type="EC" id="3.1.3.18"/>
    </reaction>
</comment>
<dbReference type="SFLD" id="SFLDG01135">
    <property type="entry name" value="C1.5.6:_HAD__Beta-PGM__Phospha"/>
    <property type="match status" value="1"/>
</dbReference>
<dbReference type="GO" id="GO:0005829">
    <property type="term" value="C:cytosol"/>
    <property type="evidence" value="ECO:0007669"/>
    <property type="project" value="TreeGrafter"/>
</dbReference>
<name>A0AAU7E8N9_9BACT</name>
<organism evidence="5">
    <name type="scientific">Campylobacter sp. CCS1377</name>
    <dbReference type="NCBI Taxonomy" id="3158229"/>
    <lineage>
        <taxon>Bacteria</taxon>
        <taxon>Pseudomonadati</taxon>
        <taxon>Campylobacterota</taxon>
        <taxon>Epsilonproteobacteria</taxon>
        <taxon>Campylobacterales</taxon>
        <taxon>Campylobacteraceae</taxon>
        <taxon>Campylobacter</taxon>
    </lineage>
</organism>
<accession>A0AAU7E8N9</accession>
<evidence type="ECO:0000256" key="1">
    <source>
        <dbReference type="ARBA" id="ARBA00000830"/>
    </source>
</evidence>
<keyword evidence="5" id="KW-0378">Hydrolase</keyword>
<evidence type="ECO:0000256" key="3">
    <source>
        <dbReference type="ARBA" id="ARBA00006171"/>
    </source>
</evidence>
<dbReference type="SFLD" id="SFLDG01129">
    <property type="entry name" value="C1.5:_HAD__Beta-PGM__Phosphata"/>
    <property type="match status" value="1"/>
</dbReference>
<sequence length="214" mass="24074">MQKKTILFDLDGTLIDSTPAILNSCKNAFEKLDLTPALDEDIKALIGYPLDEMFIKLYGNKKELAQNFIEFYREKYHTIYLEQTTLLARVKEALNLASKFADLGIVTTKGSQFTKPLLDFLGIGNFFQVIIGRNDVVYPKPHKEPIEKALLQLNKPKDNAFMIGDTKLDILAAKNANINAVAVSCGYEKKESLLLETSFVKQDAYDAVLFIKSL</sequence>
<gene>
    <name evidence="5" type="ORF">AAH949_09210</name>
</gene>
<comment type="similarity">
    <text evidence="3">Belongs to the HAD-like hydrolase superfamily. CbbY/CbbZ/Gph/YieH family.</text>
</comment>
<dbReference type="InterPro" id="IPR006439">
    <property type="entry name" value="HAD-SF_hydro_IA"/>
</dbReference>
<dbReference type="EMBL" id="CP155620">
    <property type="protein sequence ID" value="XBJ29238.1"/>
    <property type="molecule type" value="Genomic_DNA"/>
</dbReference>
<dbReference type="NCBIfam" id="TIGR01549">
    <property type="entry name" value="HAD-SF-IA-v1"/>
    <property type="match status" value="1"/>
</dbReference>
<dbReference type="AlphaFoldDB" id="A0AAU7E8N9"/>
<dbReference type="Gene3D" id="3.40.50.1000">
    <property type="entry name" value="HAD superfamily/HAD-like"/>
    <property type="match status" value="1"/>
</dbReference>
<dbReference type="SUPFAM" id="SSF56784">
    <property type="entry name" value="HAD-like"/>
    <property type="match status" value="1"/>
</dbReference>
<evidence type="ECO:0000256" key="4">
    <source>
        <dbReference type="ARBA" id="ARBA00013078"/>
    </source>
</evidence>
<dbReference type="InterPro" id="IPR023214">
    <property type="entry name" value="HAD_sf"/>
</dbReference>
<dbReference type="RefSeq" id="WP_134238739.1">
    <property type="nucleotide sequence ID" value="NZ_CP155620.1"/>
</dbReference>
<evidence type="ECO:0000313" key="5">
    <source>
        <dbReference type="EMBL" id="XBJ29238.1"/>
    </source>
</evidence>
<proteinExistence type="inferred from homology"/>
<dbReference type="InterPro" id="IPR041492">
    <property type="entry name" value="HAD_2"/>
</dbReference>
<dbReference type="InterPro" id="IPR050155">
    <property type="entry name" value="HAD-like_hydrolase_sf"/>
</dbReference>
<evidence type="ECO:0000256" key="2">
    <source>
        <dbReference type="ARBA" id="ARBA00004818"/>
    </source>
</evidence>
<dbReference type="PANTHER" id="PTHR43434:SF1">
    <property type="entry name" value="PHOSPHOGLYCOLATE PHOSPHATASE"/>
    <property type="match status" value="1"/>
</dbReference>
<dbReference type="Pfam" id="PF13419">
    <property type="entry name" value="HAD_2"/>
    <property type="match status" value="1"/>
</dbReference>
<dbReference type="GO" id="GO:0006281">
    <property type="term" value="P:DNA repair"/>
    <property type="evidence" value="ECO:0007669"/>
    <property type="project" value="TreeGrafter"/>
</dbReference>
<dbReference type="PANTHER" id="PTHR43434">
    <property type="entry name" value="PHOSPHOGLYCOLATE PHOSPHATASE"/>
    <property type="match status" value="1"/>
</dbReference>
<dbReference type="GO" id="GO:0008967">
    <property type="term" value="F:phosphoglycolate phosphatase activity"/>
    <property type="evidence" value="ECO:0007669"/>
    <property type="project" value="UniProtKB-EC"/>
</dbReference>
<protein>
    <recommendedName>
        <fullName evidence="4">phosphoglycolate phosphatase</fullName>
        <ecNumber evidence="4">3.1.3.18</ecNumber>
    </recommendedName>
</protein>
<dbReference type="SFLD" id="SFLDS00003">
    <property type="entry name" value="Haloacid_Dehalogenase"/>
    <property type="match status" value="1"/>
</dbReference>
<dbReference type="EC" id="3.1.3.18" evidence="4"/>